<evidence type="ECO:0000313" key="2">
    <source>
        <dbReference type="Proteomes" id="UP001214250"/>
    </source>
</evidence>
<accession>A0ABY7VVV3</accession>
<name>A0ABY7VVV3_9BACT</name>
<organism evidence="1 2">
    <name type="scientific">Lentisphaera profundi</name>
    <dbReference type="NCBI Taxonomy" id="1658616"/>
    <lineage>
        <taxon>Bacteria</taxon>
        <taxon>Pseudomonadati</taxon>
        <taxon>Lentisphaerota</taxon>
        <taxon>Lentisphaeria</taxon>
        <taxon>Lentisphaerales</taxon>
        <taxon>Lentisphaeraceae</taxon>
        <taxon>Lentisphaera</taxon>
    </lineage>
</organism>
<sequence length="492" mass="56712">MHKILLILLIGTLAYADTPVEYLHKQPPPVFKKEHGLYPLSRWGWSLDFDTNKEFADNWGYALEFGAYATPQAVQKLDDPHSFQSKVCALVASNPDKYKLAVIPDRPLIKMAKENRLPEAYWLKDKDGKKLDAPTWKTKNPEAPQTIFKEAAKITADSLKRIREICSISIVLDGGENGLSEFGHTYPYLKKDPSIFSAPKKELWDYYSKHKYRTTMPNTLAIREAIPDRKVHVWYHFGGLPYWTDYRWSWNYEYMRKLADMPGQSLYYKQFNDGWEADDDLLTFFLCSYAQAAEYGDKLSYNWLCAGWKENQFSDIDRYMGFLKCLYTAGQVGGVAGYFSYPKDKFKNDFGSKPPHWLKQMIALSRVHAFFSHFDDFILKGELLPGPNTHALVKKRVGLDLPAYEFPTGDKNIRVLVRKNKDECLVTAWAAVGDSKEVEVFIDELGEINLLARPEGSVYKISIKEQIRFEPPELHIQLLDKNGLMPSQGFKE</sequence>
<gene>
    <name evidence="1" type="ORF">PQO03_20530</name>
</gene>
<evidence type="ECO:0000313" key="1">
    <source>
        <dbReference type="EMBL" id="WDE98207.1"/>
    </source>
</evidence>
<evidence type="ECO:0008006" key="3">
    <source>
        <dbReference type="Google" id="ProtNLM"/>
    </source>
</evidence>
<keyword evidence="2" id="KW-1185">Reference proteome</keyword>
<dbReference type="Proteomes" id="UP001214250">
    <property type="component" value="Chromosome 2"/>
</dbReference>
<reference evidence="1 2" key="1">
    <citation type="submission" date="2023-02" db="EMBL/GenBank/DDBJ databases">
        <title>Genome sequence of Lentisphaera profundi SAORIC-696.</title>
        <authorList>
            <person name="Kim e."/>
            <person name="Cho J.-C."/>
            <person name="Choi A."/>
            <person name="Kang I."/>
        </authorList>
    </citation>
    <scope>NUCLEOTIDE SEQUENCE [LARGE SCALE GENOMIC DNA]</scope>
    <source>
        <strain evidence="1 2">SAORIC-696</strain>
    </source>
</reference>
<dbReference type="EMBL" id="CP117812">
    <property type="protein sequence ID" value="WDE98207.1"/>
    <property type="molecule type" value="Genomic_DNA"/>
</dbReference>
<protein>
    <recommendedName>
        <fullName evidence="3">Glycoside hydrolase family 42 N-terminal domain-containing protein</fullName>
    </recommendedName>
</protein>
<proteinExistence type="predicted"/>
<dbReference type="RefSeq" id="WP_274153043.1">
    <property type="nucleotide sequence ID" value="NZ_CP117812.1"/>
</dbReference>